<evidence type="ECO:0000313" key="2">
    <source>
        <dbReference type="Proteomes" id="UP001239111"/>
    </source>
</evidence>
<organism evidence="1 2">
    <name type="scientific">Eretmocerus hayati</name>
    <dbReference type="NCBI Taxonomy" id="131215"/>
    <lineage>
        <taxon>Eukaryota</taxon>
        <taxon>Metazoa</taxon>
        <taxon>Ecdysozoa</taxon>
        <taxon>Arthropoda</taxon>
        <taxon>Hexapoda</taxon>
        <taxon>Insecta</taxon>
        <taxon>Pterygota</taxon>
        <taxon>Neoptera</taxon>
        <taxon>Endopterygota</taxon>
        <taxon>Hymenoptera</taxon>
        <taxon>Apocrita</taxon>
        <taxon>Proctotrupomorpha</taxon>
        <taxon>Chalcidoidea</taxon>
        <taxon>Aphelinidae</taxon>
        <taxon>Aphelininae</taxon>
        <taxon>Eretmocerus</taxon>
    </lineage>
</organism>
<name>A0ACC2N691_9HYME</name>
<dbReference type="EMBL" id="CM056744">
    <property type="protein sequence ID" value="KAJ8666592.1"/>
    <property type="molecule type" value="Genomic_DNA"/>
</dbReference>
<protein>
    <submittedName>
        <fullName evidence="1">Uncharacterized protein</fullName>
    </submittedName>
</protein>
<accession>A0ACC2N691</accession>
<dbReference type="Proteomes" id="UP001239111">
    <property type="component" value="Chromosome 4"/>
</dbReference>
<sequence>MVQYRIENTSKGLCGTNCGRDLDAKTPARVSAALLVAETSTRKHQRGSLRHCLWQRPRRENAIKGLCETACGGDLDLKTPARVFAALPVAETSTRKDQRGSSRHCLWQRPRRENASKGLCGTVCGGDLDARTPARVSANRAVAETLRRKDGRCILAHGKVFFL</sequence>
<comment type="caution">
    <text evidence="1">The sequence shown here is derived from an EMBL/GenBank/DDBJ whole genome shotgun (WGS) entry which is preliminary data.</text>
</comment>
<proteinExistence type="predicted"/>
<evidence type="ECO:0000313" key="1">
    <source>
        <dbReference type="EMBL" id="KAJ8666592.1"/>
    </source>
</evidence>
<reference evidence="1" key="1">
    <citation type="submission" date="2023-04" db="EMBL/GenBank/DDBJ databases">
        <title>A chromosome-level genome assembly of the parasitoid wasp Eretmocerus hayati.</title>
        <authorList>
            <person name="Zhong Y."/>
            <person name="Liu S."/>
            <person name="Liu Y."/>
        </authorList>
    </citation>
    <scope>NUCLEOTIDE SEQUENCE</scope>
    <source>
        <strain evidence="1">ZJU_SS_LIU_2023</strain>
    </source>
</reference>
<gene>
    <name evidence="1" type="ORF">QAD02_008254</name>
</gene>
<keyword evidence="2" id="KW-1185">Reference proteome</keyword>